<feature type="domain" description="M23ase beta-sheet core" evidence="2">
    <location>
        <begin position="183"/>
        <end position="276"/>
    </location>
</feature>
<evidence type="ECO:0000259" key="2">
    <source>
        <dbReference type="Pfam" id="PF01551"/>
    </source>
</evidence>
<evidence type="ECO:0000313" key="3">
    <source>
        <dbReference type="EMBL" id="TWI54991.1"/>
    </source>
</evidence>
<dbReference type="PANTHER" id="PTHR21666:SF294">
    <property type="entry name" value="PEPTIDASE M23"/>
    <property type="match status" value="1"/>
</dbReference>
<dbReference type="PANTHER" id="PTHR21666">
    <property type="entry name" value="PEPTIDASE-RELATED"/>
    <property type="match status" value="1"/>
</dbReference>
<reference evidence="3 4" key="1">
    <citation type="journal article" date="2015" name="Stand. Genomic Sci.">
        <title>Genomic Encyclopedia of Bacterial and Archaeal Type Strains, Phase III: the genomes of soil and plant-associated and newly described type strains.</title>
        <authorList>
            <person name="Whitman W.B."/>
            <person name="Woyke T."/>
            <person name="Klenk H.P."/>
            <person name="Zhou Y."/>
            <person name="Lilburn T.G."/>
            <person name="Beck B.J."/>
            <person name="De Vos P."/>
            <person name="Vandamme P."/>
            <person name="Eisen J.A."/>
            <person name="Garrity G."/>
            <person name="Hugenholtz P."/>
            <person name="Kyrpides N.C."/>
        </authorList>
    </citation>
    <scope>NUCLEOTIDE SEQUENCE [LARGE SCALE GENOMIC DNA]</scope>
    <source>
        <strain evidence="3 4">CGMCC 1.6858</strain>
    </source>
</reference>
<dbReference type="EMBL" id="VLKY01000005">
    <property type="protein sequence ID" value="TWI54991.1"/>
    <property type="molecule type" value="Genomic_DNA"/>
</dbReference>
<keyword evidence="1" id="KW-0732">Signal</keyword>
<keyword evidence="4" id="KW-1185">Reference proteome</keyword>
<feature type="chain" id="PRO_5021700188" evidence="1">
    <location>
        <begin position="21"/>
        <end position="305"/>
    </location>
</feature>
<gene>
    <name evidence="3" type="ORF">IQ22_01902</name>
</gene>
<dbReference type="Gene3D" id="2.70.70.10">
    <property type="entry name" value="Glucose Permease (Domain IIA)"/>
    <property type="match status" value="1"/>
</dbReference>
<evidence type="ECO:0000313" key="4">
    <source>
        <dbReference type="Proteomes" id="UP000316905"/>
    </source>
</evidence>
<dbReference type="InterPro" id="IPR016047">
    <property type="entry name" value="M23ase_b-sheet_dom"/>
</dbReference>
<dbReference type="OrthoDB" id="9809488at2"/>
<dbReference type="RefSeq" id="WP_145140970.1">
    <property type="nucleotide sequence ID" value="NZ_VLKY01000005.1"/>
</dbReference>
<proteinExistence type="predicted"/>
<organism evidence="3 4">
    <name type="scientific">Pseudomonas duriflava</name>
    <dbReference type="NCBI Taxonomy" id="459528"/>
    <lineage>
        <taxon>Bacteria</taxon>
        <taxon>Pseudomonadati</taxon>
        <taxon>Pseudomonadota</taxon>
        <taxon>Gammaproteobacteria</taxon>
        <taxon>Pseudomonadales</taxon>
        <taxon>Pseudomonadaceae</taxon>
        <taxon>Pseudomonas</taxon>
    </lineage>
</organism>
<keyword evidence="3" id="KW-0378">Hydrolase</keyword>
<sequence>MRLFFLSILVTVLATSSAWAELKPSATASTSAKASASASAGLAKPPKSRNGGVRLVTRRAKGGQVFDVSNSLDVPVTVTLRLSRMVNVAGAGKGTIRQTIPANSQVRIASLQKRQQGYPMHFKQAFSFSPHYSPGAGGGLGNPDSLAGITTGYAYALPWQGGPFYISQGANGDFSHHTPKGRYAVDVAMPEGTAVVAARGGTVIEIENRQFGHGPSPSGNFVRILHDDGTQSAYLHLKRGSVMVREGQTVKTGTPLAQSGNTGRSTGPHLHFVVQQAAGDAVVSIPFRFAQPVAALPNFALGGNE</sequence>
<protein>
    <submittedName>
        <fullName evidence="3">Murein DD-endopeptidase MepM/ murein hydrolase activator NlpD</fullName>
    </submittedName>
</protein>
<evidence type="ECO:0000256" key="1">
    <source>
        <dbReference type="SAM" id="SignalP"/>
    </source>
</evidence>
<accession>A0A562QE27</accession>
<dbReference type="Pfam" id="PF01551">
    <property type="entry name" value="Peptidase_M23"/>
    <property type="match status" value="1"/>
</dbReference>
<dbReference type="GO" id="GO:0004222">
    <property type="term" value="F:metalloendopeptidase activity"/>
    <property type="evidence" value="ECO:0007669"/>
    <property type="project" value="TreeGrafter"/>
</dbReference>
<dbReference type="AlphaFoldDB" id="A0A562QE27"/>
<name>A0A562QE27_9PSED</name>
<dbReference type="CDD" id="cd12797">
    <property type="entry name" value="M23_peptidase"/>
    <property type="match status" value="1"/>
</dbReference>
<dbReference type="InterPro" id="IPR050570">
    <property type="entry name" value="Cell_wall_metabolism_enzyme"/>
</dbReference>
<comment type="caution">
    <text evidence="3">The sequence shown here is derived from an EMBL/GenBank/DDBJ whole genome shotgun (WGS) entry which is preliminary data.</text>
</comment>
<dbReference type="Proteomes" id="UP000316905">
    <property type="component" value="Unassembled WGS sequence"/>
</dbReference>
<feature type="signal peptide" evidence="1">
    <location>
        <begin position="1"/>
        <end position="20"/>
    </location>
</feature>
<dbReference type="InterPro" id="IPR011055">
    <property type="entry name" value="Dup_hybrid_motif"/>
</dbReference>
<dbReference type="SUPFAM" id="SSF51261">
    <property type="entry name" value="Duplicated hybrid motif"/>
    <property type="match status" value="1"/>
</dbReference>